<accession>A0AAV2QXM9</accession>
<feature type="domain" description="DUF4789" evidence="1">
    <location>
        <begin position="308"/>
        <end position="364"/>
    </location>
</feature>
<gene>
    <name evidence="2" type="ORF">MNOR_LOCUS18365</name>
</gene>
<feature type="non-terminal residue" evidence="2">
    <location>
        <position position="1"/>
    </location>
</feature>
<dbReference type="PANTHER" id="PTHR21177:SF4">
    <property type="entry name" value="IP06524P"/>
    <property type="match status" value="1"/>
</dbReference>
<feature type="domain" description="DUF4789" evidence="1">
    <location>
        <begin position="396"/>
        <end position="448"/>
    </location>
</feature>
<dbReference type="Proteomes" id="UP001497623">
    <property type="component" value="Unassembled WGS sequence"/>
</dbReference>
<name>A0AAV2QXM9_MEGNR</name>
<dbReference type="EMBL" id="CAXKWB010013095">
    <property type="protein sequence ID" value="CAL4106594.1"/>
    <property type="molecule type" value="Genomic_DNA"/>
</dbReference>
<protein>
    <recommendedName>
        <fullName evidence="1">DUF4789 domain-containing protein</fullName>
    </recommendedName>
</protein>
<feature type="domain" description="DUF4789" evidence="1">
    <location>
        <begin position="58"/>
        <end position="105"/>
    </location>
</feature>
<keyword evidence="3" id="KW-1185">Reference proteome</keyword>
<sequence length="451" mass="51115">YQTSLFTTRSSFYLFSNLSSRRMYIWWLTALVCVTGALAGPARGRTLKPCPEGFQAIDVDGKQDCICADYHVYWKPHGLCYPEYTRGPCGPGQQLVGNATGHANCRCPGFWARWTDGSCYQEYTTGPCKTGDLFMRGPGGEGFCSCSSDLIMHYYRDDRKCYPLYEQGPCNKGHILKFDYRTLEPVCECKDGHMLESDGVCYELNTAGPCDRSVCDNDSITCYLKDLDTLKTTCKCLPGNVTTADGHCYEPYSRGPCDLGDWLVFSQPGVAVCERKEHCSRFDNWFYWTDEERCYRQYTRGPCKDGQLFYLDPNTGIPGCHCRKEWAPYYWPEDGKCYEQHSVGPCPTGMYFSFNQTSASTECNCFTSHVLHEQTQTCYEKLTQGVCKEGELVVKDAATKRLKCDCHSEMRSHYWAADGQCYQHFLQGPCPQGQTFRINQATGKPACITWG</sequence>
<dbReference type="PANTHER" id="PTHR21177">
    <property type="entry name" value="IP06524P-RELATED"/>
    <property type="match status" value="1"/>
</dbReference>
<proteinExistence type="predicted"/>
<feature type="domain" description="DUF4789" evidence="1">
    <location>
        <begin position="137"/>
        <end position="178"/>
    </location>
</feature>
<dbReference type="InterPro" id="IPR031993">
    <property type="entry name" value="DUF4789"/>
</dbReference>
<feature type="domain" description="DUF4789" evidence="1">
    <location>
        <begin position="223"/>
        <end position="280"/>
    </location>
</feature>
<comment type="caution">
    <text evidence="2">The sequence shown here is derived from an EMBL/GenBank/DDBJ whole genome shotgun (WGS) entry which is preliminary data.</text>
</comment>
<evidence type="ECO:0000259" key="1">
    <source>
        <dbReference type="Pfam" id="PF16033"/>
    </source>
</evidence>
<dbReference type="Pfam" id="PF16033">
    <property type="entry name" value="DUF4789"/>
    <property type="match status" value="5"/>
</dbReference>
<evidence type="ECO:0000313" key="2">
    <source>
        <dbReference type="EMBL" id="CAL4106594.1"/>
    </source>
</evidence>
<dbReference type="AlphaFoldDB" id="A0AAV2QXM9"/>
<reference evidence="2 3" key="1">
    <citation type="submission" date="2024-05" db="EMBL/GenBank/DDBJ databases">
        <authorList>
            <person name="Wallberg A."/>
        </authorList>
    </citation>
    <scope>NUCLEOTIDE SEQUENCE [LARGE SCALE GENOMIC DNA]</scope>
</reference>
<organism evidence="2 3">
    <name type="scientific">Meganyctiphanes norvegica</name>
    <name type="common">Northern krill</name>
    <name type="synonym">Thysanopoda norvegica</name>
    <dbReference type="NCBI Taxonomy" id="48144"/>
    <lineage>
        <taxon>Eukaryota</taxon>
        <taxon>Metazoa</taxon>
        <taxon>Ecdysozoa</taxon>
        <taxon>Arthropoda</taxon>
        <taxon>Crustacea</taxon>
        <taxon>Multicrustacea</taxon>
        <taxon>Malacostraca</taxon>
        <taxon>Eumalacostraca</taxon>
        <taxon>Eucarida</taxon>
        <taxon>Euphausiacea</taxon>
        <taxon>Euphausiidae</taxon>
        <taxon>Meganyctiphanes</taxon>
    </lineage>
</organism>
<evidence type="ECO:0000313" key="3">
    <source>
        <dbReference type="Proteomes" id="UP001497623"/>
    </source>
</evidence>